<accession>A0ABU4II81</accession>
<reference evidence="1 2" key="1">
    <citation type="submission" date="2023-11" db="EMBL/GenBank/DDBJ databases">
        <title>Plant-associative lifestyle of Vibrio porteresiae and its evolutionary dynamics.</title>
        <authorList>
            <person name="Rameshkumar N."/>
            <person name="Kirti K."/>
        </authorList>
    </citation>
    <scope>NUCLEOTIDE SEQUENCE [LARGE SCALE GENOMIC DNA]</scope>
    <source>
        <strain evidence="1 2">MSSRF60</strain>
    </source>
</reference>
<proteinExistence type="predicted"/>
<evidence type="ECO:0000313" key="1">
    <source>
        <dbReference type="EMBL" id="MDW6016979.1"/>
    </source>
</evidence>
<organism evidence="1 2">
    <name type="scientific">Vibrio plantisponsor</name>
    <dbReference type="NCBI Taxonomy" id="664643"/>
    <lineage>
        <taxon>Bacteria</taxon>
        <taxon>Pseudomonadati</taxon>
        <taxon>Pseudomonadota</taxon>
        <taxon>Gammaproteobacteria</taxon>
        <taxon>Vibrionales</taxon>
        <taxon>Vibrionaceae</taxon>
        <taxon>Vibrio</taxon>
    </lineage>
</organism>
<gene>
    <name evidence="1" type="ORF">SBW85_04235</name>
</gene>
<dbReference type="RefSeq" id="WP_171137921.1">
    <property type="nucleotide sequence ID" value="NZ_AP024893.1"/>
</dbReference>
<dbReference type="EMBL" id="JAWRCN010000001">
    <property type="protein sequence ID" value="MDW6016979.1"/>
    <property type="molecule type" value="Genomic_DNA"/>
</dbReference>
<sequence length="66" mass="7568">MSLNSGTYLITCDNKDCSTGYQLVTLAEVKTELAPPYMTLDQLKQVMPETVLFLAMCWCWKKINHH</sequence>
<name>A0ABU4II81_9VIBR</name>
<dbReference type="Proteomes" id="UP001272325">
    <property type="component" value="Unassembled WGS sequence"/>
</dbReference>
<protein>
    <submittedName>
        <fullName evidence="1">Uncharacterized protein</fullName>
    </submittedName>
</protein>
<evidence type="ECO:0000313" key="2">
    <source>
        <dbReference type="Proteomes" id="UP001272325"/>
    </source>
</evidence>
<keyword evidence="2" id="KW-1185">Reference proteome</keyword>
<comment type="caution">
    <text evidence="1">The sequence shown here is derived from an EMBL/GenBank/DDBJ whole genome shotgun (WGS) entry which is preliminary data.</text>
</comment>